<feature type="compositionally biased region" description="Polar residues" evidence="3">
    <location>
        <begin position="16"/>
        <end position="50"/>
    </location>
</feature>
<dbReference type="GO" id="GO:0030570">
    <property type="term" value="F:pectate lyase activity"/>
    <property type="evidence" value="ECO:0007669"/>
    <property type="project" value="InterPro"/>
</dbReference>
<dbReference type="RefSeq" id="WP_087479954.1">
    <property type="nucleotide sequence ID" value="NZ_AP024883.1"/>
</dbReference>
<organism evidence="6 7">
    <name type="scientific">Vibrio mangrovi</name>
    <dbReference type="NCBI Taxonomy" id="474394"/>
    <lineage>
        <taxon>Bacteria</taxon>
        <taxon>Pseudomonadati</taxon>
        <taxon>Pseudomonadota</taxon>
        <taxon>Gammaproteobacteria</taxon>
        <taxon>Vibrionales</taxon>
        <taxon>Vibrionaceae</taxon>
        <taxon>Vibrio</taxon>
    </lineage>
</organism>
<keyword evidence="2" id="KW-0119">Carbohydrate metabolism</keyword>
<dbReference type="Gene3D" id="2.160.20.10">
    <property type="entry name" value="Single-stranded right-handed beta-helix, Pectin lyase-like"/>
    <property type="match status" value="1"/>
</dbReference>
<dbReference type="GO" id="GO:0047490">
    <property type="term" value="F:pectin lyase activity"/>
    <property type="evidence" value="ECO:0007669"/>
    <property type="project" value="UniProtKB-EC"/>
</dbReference>
<reference evidence="6 7" key="1">
    <citation type="submission" date="2017-05" db="EMBL/GenBank/DDBJ databases">
        <authorList>
            <person name="Song R."/>
            <person name="Chenine A.L."/>
            <person name="Ruprecht R.M."/>
        </authorList>
    </citation>
    <scope>NUCLEOTIDE SEQUENCE [LARGE SCALE GENOMIC DNA]</scope>
    <source>
        <strain evidence="6 7">CECT 7927</strain>
    </source>
</reference>
<evidence type="ECO:0000256" key="3">
    <source>
        <dbReference type="SAM" id="MobiDB-lite"/>
    </source>
</evidence>
<feature type="domain" description="Pectate lyase" evidence="4">
    <location>
        <begin position="270"/>
        <end position="494"/>
    </location>
</feature>
<dbReference type="OrthoDB" id="6521850at2"/>
<feature type="compositionally biased region" description="Low complexity" evidence="3">
    <location>
        <begin position="101"/>
        <end position="156"/>
    </location>
</feature>
<evidence type="ECO:0000259" key="4">
    <source>
        <dbReference type="SMART" id="SM00656"/>
    </source>
</evidence>
<dbReference type="PANTHER" id="PTHR31683">
    <property type="entry name" value="PECTATE LYASE 18-RELATED"/>
    <property type="match status" value="1"/>
</dbReference>
<dbReference type="AlphaFoldDB" id="A0A1Y6IU10"/>
<dbReference type="InterPro" id="IPR045032">
    <property type="entry name" value="PEL"/>
</dbReference>
<dbReference type="EMBL" id="FXXI01000001">
    <property type="protein sequence ID" value="SMR99972.1"/>
    <property type="molecule type" value="Genomic_DNA"/>
</dbReference>
<dbReference type="Proteomes" id="UP001283366">
    <property type="component" value="Unassembled WGS sequence"/>
</dbReference>
<dbReference type="SMART" id="SM00656">
    <property type="entry name" value="Amb_all"/>
    <property type="match status" value="1"/>
</dbReference>
<dbReference type="Proteomes" id="UP000196125">
    <property type="component" value="Unassembled WGS sequence"/>
</dbReference>
<feature type="compositionally biased region" description="Low complexity" evidence="3">
    <location>
        <begin position="233"/>
        <end position="248"/>
    </location>
</feature>
<sequence length="565" mass="58890">MINSVDSSRLNVSITFQDPMSQGGSGNLSPQSTQTQAPGKSYIDYSNSSAPMRPDHNQFNPNSGMRGMDGLEQISLKDIIRDIIQELFKLFDKQNGQSNDQPGAPSVGSPSSGGSPSSAPFSQPQTTQPQMTPPQTAGNTSAVSPQSAAPAALTAAKPETTGNAQPQAAPAVNALQGGEAVKGSKAAAQPDAAIGAAPDKSAAPSAIATPQVNTVKNADSVKATSAVGDVEASKNVSAAAKTSAVSSSQEAGSVAGMEGFAKVAKTTGGAGGETVTVNSVGELKEALSGDDPRIIKLGSNLSAAEKTDLEFGANKTIIGDGKNNQLHNIYLKSGDSAGNDIFQNLHFTHDDKYTANNDIPLYIDKGQGYWIDHSTFSGTKGDNYQGGKDKLLYVGGTADMVSLTNSKFENNEYGLILGYPEDTQAAADKYTGYPRMTIAHNDFENLDVRAPGLMRYGQFDVYNNHIDDFNLGFTAASNATIFSESNFFENGRNGGGQASLSGMLDDKGNAHFTDVGSNISVQNQKSGETSWRGGPYERNVSSAEAAKQFATENAGVQDGTLKFAG</sequence>
<evidence type="ECO:0000313" key="5">
    <source>
        <dbReference type="EMBL" id="MDW6003240.1"/>
    </source>
</evidence>
<dbReference type="InterPro" id="IPR002022">
    <property type="entry name" value="Pec_lyase"/>
</dbReference>
<keyword evidence="2" id="KW-0964">Secreted</keyword>
<evidence type="ECO:0000313" key="6">
    <source>
        <dbReference type="EMBL" id="SMR99972.1"/>
    </source>
</evidence>
<dbReference type="GO" id="GO:0005576">
    <property type="term" value="C:extracellular region"/>
    <property type="evidence" value="ECO:0007669"/>
    <property type="project" value="UniProtKB-SubCell"/>
</dbReference>
<comment type="subcellular location">
    <subcellularLocation>
        <location evidence="2">Secreted</location>
    </subcellularLocation>
</comment>
<proteinExistence type="inferred from homology"/>
<dbReference type="EMBL" id="JAWRCO010000001">
    <property type="protein sequence ID" value="MDW6003240.1"/>
    <property type="molecule type" value="Genomic_DNA"/>
</dbReference>
<protein>
    <submittedName>
        <fullName evidence="6">Pectin lyase</fullName>
        <ecNumber evidence="6">4.2.2.10</ecNumber>
    </submittedName>
</protein>
<evidence type="ECO:0000256" key="2">
    <source>
        <dbReference type="RuleBase" id="RU361173"/>
    </source>
</evidence>
<comment type="similarity">
    <text evidence="2">Belongs to the polysaccharide lyase 1 family.</text>
</comment>
<dbReference type="Pfam" id="PF00544">
    <property type="entry name" value="Pectate_lyase_4"/>
    <property type="match status" value="1"/>
</dbReference>
<dbReference type="EC" id="4.2.2.10" evidence="6"/>
<reference evidence="5 8" key="2">
    <citation type="submission" date="2023-11" db="EMBL/GenBank/DDBJ databases">
        <title>Plant-associative lifestyle of Vibrio porteresiae and its evolutionary dynamics.</title>
        <authorList>
            <person name="Rameshkumar N."/>
            <person name="Kirti K."/>
        </authorList>
    </citation>
    <scope>NUCLEOTIDE SEQUENCE [LARGE SCALE GENOMIC DNA]</scope>
    <source>
        <strain evidence="5 8">MSSRF38</strain>
    </source>
</reference>
<keyword evidence="8" id="KW-1185">Reference proteome</keyword>
<dbReference type="InterPro" id="IPR012334">
    <property type="entry name" value="Pectin_lyas_fold"/>
</dbReference>
<keyword evidence="2" id="KW-0624">Polysaccharide degradation</keyword>
<evidence type="ECO:0000256" key="1">
    <source>
        <dbReference type="ARBA" id="ARBA00023239"/>
    </source>
</evidence>
<evidence type="ECO:0000313" key="8">
    <source>
        <dbReference type="Proteomes" id="UP001283366"/>
    </source>
</evidence>
<evidence type="ECO:0000313" key="7">
    <source>
        <dbReference type="Proteomes" id="UP000196125"/>
    </source>
</evidence>
<gene>
    <name evidence="6" type="primary">pnl</name>
    <name evidence="5" type="ORF">SBX37_10315</name>
    <name evidence="6" type="ORF">VIM7927_01210</name>
</gene>
<name>A0A1Y6IU10_9VIBR</name>
<feature type="region of interest" description="Disordered" evidence="3">
    <location>
        <begin position="16"/>
        <end position="66"/>
    </location>
</feature>
<accession>A0A1Y6IU10</accession>
<dbReference type="InterPro" id="IPR011050">
    <property type="entry name" value="Pectin_lyase_fold/virulence"/>
</dbReference>
<feature type="region of interest" description="Disordered" evidence="3">
    <location>
        <begin position="230"/>
        <end position="251"/>
    </location>
</feature>
<keyword evidence="1 2" id="KW-0456">Lyase</keyword>
<dbReference type="SUPFAM" id="SSF51126">
    <property type="entry name" value="Pectin lyase-like"/>
    <property type="match status" value="1"/>
</dbReference>
<feature type="region of interest" description="Disordered" evidence="3">
    <location>
        <begin position="94"/>
        <end position="167"/>
    </location>
</feature>
<dbReference type="GO" id="GO:0000272">
    <property type="term" value="P:polysaccharide catabolic process"/>
    <property type="evidence" value="ECO:0007669"/>
    <property type="project" value="UniProtKB-KW"/>
</dbReference>
<dbReference type="PANTHER" id="PTHR31683:SF18">
    <property type="entry name" value="PECTATE LYASE 21-RELATED"/>
    <property type="match status" value="1"/>
</dbReference>